<dbReference type="STRING" id="857293.CAAU_1787"/>
<evidence type="ECO:0000256" key="3">
    <source>
        <dbReference type="ARBA" id="ARBA00022448"/>
    </source>
</evidence>
<dbReference type="InterPro" id="IPR000914">
    <property type="entry name" value="SBP_5_dom"/>
</dbReference>
<evidence type="ECO:0000313" key="6">
    <source>
        <dbReference type="EMBL" id="CCJ33871.1"/>
    </source>
</evidence>
<comment type="subcellular location">
    <subcellularLocation>
        <location evidence="1">Cell membrane</location>
        <topology evidence="1">Lipid-anchor</topology>
    </subcellularLocation>
</comment>
<feature type="domain" description="Solute-binding protein family 5" evidence="5">
    <location>
        <begin position="75"/>
        <end position="466"/>
    </location>
</feature>
<dbReference type="CDD" id="cd08504">
    <property type="entry name" value="PBP2_OppA"/>
    <property type="match status" value="1"/>
</dbReference>
<evidence type="ECO:0000313" key="7">
    <source>
        <dbReference type="Proteomes" id="UP000007652"/>
    </source>
</evidence>
<dbReference type="GO" id="GO:0030288">
    <property type="term" value="C:outer membrane-bounded periplasmic space"/>
    <property type="evidence" value="ECO:0007669"/>
    <property type="project" value="UniProtKB-ARBA"/>
</dbReference>
<proteinExistence type="inferred from homology"/>
<dbReference type="Proteomes" id="UP000007652">
    <property type="component" value="Unassembled WGS sequence"/>
</dbReference>
<name>I7LHA0_9CLOT</name>
<comment type="similarity">
    <text evidence="2">Belongs to the bacterial solute-binding protein 5 family.</text>
</comment>
<dbReference type="FunFam" id="3.10.105.10:FF:000001">
    <property type="entry name" value="Oligopeptide ABC transporter, oligopeptide-binding protein"/>
    <property type="match status" value="1"/>
</dbReference>
<keyword evidence="4" id="KW-0732">Signal</keyword>
<dbReference type="Gene3D" id="3.40.190.10">
    <property type="entry name" value="Periplasmic binding protein-like II"/>
    <property type="match status" value="1"/>
</dbReference>
<dbReference type="PANTHER" id="PTHR30290">
    <property type="entry name" value="PERIPLASMIC BINDING COMPONENT OF ABC TRANSPORTER"/>
    <property type="match status" value="1"/>
</dbReference>
<dbReference type="PROSITE" id="PS01040">
    <property type="entry name" value="SBP_BACTERIAL_5"/>
    <property type="match status" value="1"/>
</dbReference>
<comment type="caution">
    <text evidence="6">The sequence shown here is derived from an EMBL/GenBank/DDBJ whole genome shotgun (WGS) entry which is preliminary data.</text>
</comment>
<evidence type="ECO:0000256" key="2">
    <source>
        <dbReference type="ARBA" id="ARBA00005695"/>
    </source>
</evidence>
<accession>I7LHA0</accession>
<dbReference type="PROSITE" id="PS51257">
    <property type="entry name" value="PROKAR_LIPOPROTEIN"/>
    <property type="match status" value="1"/>
</dbReference>
<dbReference type="SUPFAM" id="SSF53850">
    <property type="entry name" value="Periplasmic binding protein-like II"/>
    <property type="match status" value="1"/>
</dbReference>
<dbReference type="EMBL" id="CAKP01000096">
    <property type="protein sequence ID" value="CCJ33871.1"/>
    <property type="molecule type" value="Genomic_DNA"/>
</dbReference>
<dbReference type="Gene3D" id="3.10.105.10">
    <property type="entry name" value="Dipeptide-binding Protein, Domain 3"/>
    <property type="match status" value="1"/>
</dbReference>
<sequence length="544" mass="61007">MKKSKLFIVLALVLALGVSLFSGCARGGGAGQTIRYNLGAEPATIDPQLNSAVDGATVIVNCFDGLTRLDANDSPVAAIAEKWDVSADGLTYKFYLRKDAKWTDGQPVKAQDFIYAWQRALDPATASEYAYQLYYIKNGQAINEGKMPVDQLGVKALDDYTLEVTLEAPTPYFLSLTAFPTYMPVRKDVVEKDPQGWATRPETYISNGPFKLVEWRQKDAIVLEKNPNWYNADKVKFSRIEMKMLEEATSALAAFRTGQLDFIESPPQAEIPNMVKTGEAQILSNLGTYFYIFNLSPNAEKIDPAAAKAIKDVRVRKAIALAIDRKALVENVTKGGQLPATSFVPNGIPDADGTDFKKKDYFPAEGNVEEAKRLLAEAGYPDGKGFPKLTLIYNTSQGHQAIAMAIQDMLKKNLGINIELANQEWKVFQKTRNDKNYIFARHGWLADYVDPMTFLDMWVTNGGQNNIGYSNPEYDKRIEAAKKEFDQAKRMQLMHEAEDILMEDMPLIPLYYYTNVVCIKDYVKDVHKSALGFVYFDYGYIEKK</sequence>
<dbReference type="Gene3D" id="3.90.76.10">
    <property type="entry name" value="Dipeptide-binding Protein, Domain 1"/>
    <property type="match status" value="1"/>
</dbReference>
<dbReference type="InterPro" id="IPR030678">
    <property type="entry name" value="Peptide/Ni-bd"/>
</dbReference>
<dbReference type="InterPro" id="IPR023765">
    <property type="entry name" value="SBP_5_CS"/>
</dbReference>
<dbReference type="InterPro" id="IPR039424">
    <property type="entry name" value="SBP_5"/>
</dbReference>
<protein>
    <submittedName>
        <fullName evidence="6">Oligopeptide ABC transporter, periplasmic oligopeptide-binding protein OppA (TC 3.A.1.5.1)</fullName>
    </submittedName>
</protein>
<dbReference type="AlphaFoldDB" id="I7LHA0"/>
<dbReference type="FunFam" id="3.90.76.10:FF:000001">
    <property type="entry name" value="Oligopeptide ABC transporter substrate-binding protein"/>
    <property type="match status" value="1"/>
</dbReference>
<dbReference type="PANTHER" id="PTHR30290:SF10">
    <property type="entry name" value="PERIPLASMIC OLIGOPEPTIDE-BINDING PROTEIN-RELATED"/>
    <property type="match status" value="1"/>
</dbReference>
<gene>
    <name evidence="6" type="ORF">CAAU_1787</name>
</gene>
<evidence type="ECO:0000256" key="1">
    <source>
        <dbReference type="ARBA" id="ARBA00004193"/>
    </source>
</evidence>
<dbReference type="eggNOG" id="COG4166">
    <property type="taxonomic scope" value="Bacteria"/>
</dbReference>
<keyword evidence="7" id="KW-1185">Reference proteome</keyword>
<evidence type="ECO:0000256" key="4">
    <source>
        <dbReference type="ARBA" id="ARBA00022729"/>
    </source>
</evidence>
<keyword evidence="3" id="KW-0813">Transport</keyword>
<dbReference type="GO" id="GO:1904680">
    <property type="term" value="F:peptide transmembrane transporter activity"/>
    <property type="evidence" value="ECO:0007669"/>
    <property type="project" value="TreeGrafter"/>
</dbReference>
<reference evidence="6 7" key="1">
    <citation type="journal article" date="2011" name="J. Bacteriol.">
        <title>Draft genome sequence of Caloramator australicus strain RC3T, a thermoanaerobe from the Great Artesian Basin of Australia.</title>
        <authorList>
            <person name="Ogg C.D."/>
            <person name="Patel B.K.C."/>
        </authorList>
    </citation>
    <scope>NUCLEOTIDE SEQUENCE [LARGE SCALE GENOMIC DNA]</scope>
    <source>
        <strain evidence="6 7">RC3</strain>
    </source>
</reference>
<evidence type="ECO:0000259" key="5">
    <source>
        <dbReference type="Pfam" id="PF00496"/>
    </source>
</evidence>
<dbReference type="GO" id="GO:0043190">
    <property type="term" value="C:ATP-binding cassette (ABC) transporter complex"/>
    <property type="evidence" value="ECO:0007669"/>
    <property type="project" value="InterPro"/>
</dbReference>
<dbReference type="GO" id="GO:0015833">
    <property type="term" value="P:peptide transport"/>
    <property type="evidence" value="ECO:0007669"/>
    <property type="project" value="TreeGrafter"/>
</dbReference>
<dbReference type="Pfam" id="PF00496">
    <property type="entry name" value="SBP_bac_5"/>
    <property type="match status" value="1"/>
</dbReference>
<organism evidence="6 7">
    <name type="scientific">Caloramator australicus RC3</name>
    <dbReference type="NCBI Taxonomy" id="857293"/>
    <lineage>
        <taxon>Bacteria</taxon>
        <taxon>Bacillati</taxon>
        <taxon>Bacillota</taxon>
        <taxon>Clostridia</taxon>
        <taxon>Eubacteriales</taxon>
        <taxon>Clostridiaceae</taxon>
        <taxon>Caloramator</taxon>
    </lineage>
</organism>
<dbReference type="PIRSF" id="PIRSF002741">
    <property type="entry name" value="MppA"/>
    <property type="match status" value="1"/>
</dbReference>